<feature type="compositionally biased region" description="Basic and acidic residues" evidence="1">
    <location>
        <begin position="361"/>
        <end position="370"/>
    </location>
</feature>
<feature type="region of interest" description="Disordered" evidence="1">
    <location>
        <begin position="250"/>
        <end position="294"/>
    </location>
</feature>
<dbReference type="OrthoDB" id="188042at2759"/>
<evidence type="ECO:0000256" key="2">
    <source>
        <dbReference type="SAM" id="Phobius"/>
    </source>
</evidence>
<proteinExistence type="predicted"/>
<evidence type="ECO:0008006" key="5">
    <source>
        <dbReference type="Google" id="ProtNLM"/>
    </source>
</evidence>
<keyword evidence="2" id="KW-0472">Membrane</keyword>
<evidence type="ECO:0000313" key="3">
    <source>
        <dbReference type="EMBL" id="KKA31247.1"/>
    </source>
</evidence>
<keyword evidence="2" id="KW-1133">Transmembrane helix</keyword>
<dbReference type="InterPro" id="IPR009291">
    <property type="entry name" value="Vps62"/>
</dbReference>
<feature type="region of interest" description="Disordered" evidence="1">
    <location>
        <begin position="115"/>
        <end position="137"/>
    </location>
</feature>
<comment type="caution">
    <text evidence="3">The sequence shown here is derived from an EMBL/GenBank/DDBJ whole genome shotgun (WGS) entry which is preliminary data.</text>
</comment>
<dbReference type="EMBL" id="LAEV01000018">
    <property type="protein sequence ID" value="KKA31247.1"/>
    <property type="molecule type" value="Genomic_DNA"/>
</dbReference>
<dbReference type="Proteomes" id="UP000033483">
    <property type="component" value="Unassembled WGS sequence"/>
</dbReference>
<gene>
    <name evidence="3" type="ORF">TD95_002737</name>
</gene>
<dbReference type="PANTHER" id="PTHR48172:SF2">
    <property type="entry name" value="VACUOLAR PROTEIN SORTING PROTEIN 62"/>
    <property type="match status" value="1"/>
</dbReference>
<reference evidence="3 4" key="1">
    <citation type="submission" date="2015-03" db="EMBL/GenBank/DDBJ databases">
        <authorList>
            <person name="Radwan O."/>
            <person name="Al-Naeli F.A."/>
            <person name="Rendon G.A."/>
            <person name="Fields C."/>
        </authorList>
    </citation>
    <scope>NUCLEOTIDE SEQUENCE [LARGE SCALE GENOMIC DNA]</scope>
    <source>
        <strain evidence="3">CR-DP1</strain>
    </source>
</reference>
<evidence type="ECO:0000313" key="4">
    <source>
        <dbReference type="Proteomes" id="UP000033483"/>
    </source>
</evidence>
<keyword evidence="2" id="KW-0812">Transmembrane</keyword>
<evidence type="ECO:0000256" key="1">
    <source>
        <dbReference type="SAM" id="MobiDB-lite"/>
    </source>
</evidence>
<feature type="region of interest" description="Disordered" evidence="1">
    <location>
        <begin position="325"/>
        <end position="375"/>
    </location>
</feature>
<dbReference type="PANTHER" id="PTHR48172">
    <property type="match status" value="1"/>
</dbReference>
<protein>
    <recommendedName>
        <fullName evidence="5">Vacuolar protein sorting-associated protein 62</fullName>
    </recommendedName>
</protein>
<keyword evidence="4" id="KW-1185">Reference proteome</keyword>
<dbReference type="AlphaFoldDB" id="A0A0F4ZL49"/>
<organism evidence="3 4">
    <name type="scientific">Thielaviopsis punctulata</name>
    <dbReference type="NCBI Taxonomy" id="72032"/>
    <lineage>
        <taxon>Eukaryota</taxon>
        <taxon>Fungi</taxon>
        <taxon>Dikarya</taxon>
        <taxon>Ascomycota</taxon>
        <taxon>Pezizomycotina</taxon>
        <taxon>Sordariomycetes</taxon>
        <taxon>Hypocreomycetidae</taxon>
        <taxon>Microascales</taxon>
        <taxon>Ceratocystidaceae</taxon>
        <taxon>Thielaviopsis</taxon>
    </lineage>
</organism>
<name>A0A0F4ZL49_9PEZI</name>
<dbReference type="Pfam" id="PF06101">
    <property type="entry name" value="Vps62"/>
    <property type="match status" value="1"/>
</dbReference>
<feature type="transmembrane region" description="Helical" evidence="2">
    <location>
        <begin position="12"/>
        <end position="30"/>
    </location>
</feature>
<accession>A0A0F4ZL49</accession>
<feature type="compositionally biased region" description="Acidic residues" evidence="1">
    <location>
        <begin position="266"/>
        <end position="278"/>
    </location>
</feature>
<sequence length="599" mass="68165">MIRSVSLSRMRYLFFFGLLFFSASLGTWLLPRILNPVPPSGDKRKEDRQWVASSHYWLDRQACRWLSLCGVHHLRLDPPAGKVNSIPSGSDYRTRLSLELRDLAIEIDSEINDGLFYDNQDPTQFDDEEGDEGSPNARYHSWQLARKPSLPRPTPSPGAESSRNLSVLREIPQYVLDHAPLVHLCSHEHFWPSDIAEHVRHMGVAVDNHDDGMKTITPPVPLSLDTLSQLNNLSDTNMVFLVSQDNVESRPGWLFSNNGRPREWEDGGDDDDDDDDHDDPPSGNPDPKRHPKMPNEAQWLQEGTTWYDVKPNHPLNRITDPRRLQAQLQQRSEGGESGHQPGQEPLKPGPQSGQEPLNPDQDSHKGKPDANGRSSAPATLVVVDKGNGIVDAFWFFFYSYNLGQTVLNIRFGNHVGDWEHAMVRFENGVPRGVFFSEHEGGQAYAWGAVEKRGSRPVIYSAVGSHAMYAMPGLQPYILPFKMLKDVTDRGPLWDPAKNSRMYFYDFDRPEPENSMHNPNCLTPAAQNPHAPVDWFFYTGAWGDRLYTLADKRQWRLFGQYHYVNGPTGPIWKNLNRERMCQTRRCTIAHSLTPGRTWYG</sequence>